<organism evidence="3 4">
    <name type="scientific">Eubacterium ramulus</name>
    <dbReference type="NCBI Taxonomy" id="39490"/>
    <lineage>
        <taxon>Bacteria</taxon>
        <taxon>Bacillati</taxon>
        <taxon>Bacillota</taxon>
        <taxon>Clostridia</taxon>
        <taxon>Eubacteriales</taxon>
        <taxon>Eubacteriaceae</taxon>
        <taxon>Eubacterium</taxon>
    </lineage>
</organism>
<keyword evidence="1" id="KW-1133">Transmembrane helix</keyword>
<gene>
    <name evidence="3" type="ORF">ERS852448_01074</name>
</gene>
<protein>
    <recommendedName>
        <fullName evidence="5">Sortase B cell surface sorting signal</fullName>
    </recommendedName>
</protein>
<dbReference type="Proteomes" id="UP000095492">
    <property type="component" value="Unassembled WGS sequence"/>
</dbReference>
<accession>A0A173SRL5</accession>
<keyword evidence="1" id="KW-0812">Transmembrane</keyword>
<evidence type="ECO:0008006" key="5">
    <source>
        <dbReference type="Google" id="ProtNLM"/>
    </source>
</evidence>
<dbReference type="OrthoDB" id="1650656at2"/>
<reference evidence="3 4" key="1">
    <citation type="submission" date="2015-09" db="EMBL/GenBank/DDBJ databases">
        <authorList>
            <consortium name="Pathogen Informatics"/>
        </authorList>
    </citation>
    <scope>NUCLEOTIDE SEQUENCE [LARGE SCALE GENOMIC DNA]</scope>
    <source>
        <strain evidence="3 4">2789STDY5608891</strain>
    </source>
</reference>
<dbReference type="AlphaFoldDB" id="A0A173SRL5"/>
<proteinExistence type="predicted"/>
<keyword evidence="1" id="KW-0472">Membrane</keyword>
<sequence length="266" mass="28949">MKKKILCLVMTLVMTAGAATTAFARDYQGADGWQVTFDGSKMSSNFQDNDVTDEMANIQPGDSIELKVNVMNSDSGSTDWYMTNEVIQTLEDAQQSAAGGGYSYRLTYVGSDKKETVLYDSTTVGGEGSSKAGEGLKQVDNSTQEYFYLGRLASQESGTVHLTVGVEGETQGNGYQLTLAKLRMNFATEKVAQDTVTTIEKTEKTEVRGEDKVITTTKRVKSGDTNLMLRYSVIALASGVVCLILAVVTMNRRKKEAETAQRKGEK</sequence>
<evidence type="ECO:0000313" key="3">
    <source>
        <dbReference type="EMBL" id="CUM92255.1"/>
    </source>
</evidence>
<evidence type="ECO:0000256" key="2">
    <source>
        <dbReference type="SAM" id="SignalP"/>
    </source>
</evidence>
<name>A0A173SRL5_EUBRA</name>
<keyword evidence="2" id="KW-0732">Signal</keyword>
<feature type="signal peptide" evidence="2">
    <location>
        <begin position="1"/>
        <end position="18"/>
    </location>
</feature>
<dbReference type="EMBL" id="CYYA01000006">
    <property type="protein sequence ID" value="CUM92255.1"/>
    <property type="molecule type" value="Genomic_DNA"/>
</dbReference>
<feature type="transmembrane region" description="Helical" evidence="1">
    <location>
        <begin position="228"/>
        <end position="248"/>
    </location>
</feature>
<dbReference type="GeneID" id="97389975"/>
<evidence type="ECO:0000256" key="1">
    <source>
        <dbReference type="SAM" id="Phobius"/>
    </source>
</evidence>
<dbReference type="RefSeq" id="WP_055289810.1">
    <property type="nucleotide sequence ID" value="NZ_CP173382.1"/>
</dbReference>
<evidence type="ECO:0000313" key="4">
    <source>
        <dbReference type="Proteomes" id="UP000095492"/>
    </source>
</evidence>
<dbReference type="STRING" id="39490.ERS852448_01074"/>
<feature type="chain" id="PRO_5039694465" description="Sortase B cell surface sorting signal" evidence="2">
    <location>
        <begin position="19"/>
        <end position="266"/>
    </location>
</feature>